<dbReference type="RefSeq" id="WP_008672547.1">
    <property type="nucleotide sequence ID" value="NZ_FQVD01000014.1"/>
</dbReference>
<dbReference type="InterPro" id="IPR041657">
    <property type="entry name" value="HTH_17"/>
</dbReference>
<dbReference type="NCBIfam" id="TIGR01764">
    <property type="entry name" value="excise"/>
    <property type="match status" value="1"/>
</dbReference>
<dbReference type="Pfam" id="PF12728">
    <property type="entry name" value="HTH_17"/>
    <property type="match status" value="1"/>
</dbReference>
<evidence type="ECO:0000313" key="2">
    <source>
        <dbReference type="EMBL" id="SHF26232.1"/>
    </source>
</evidence>
<accession>A0A1M5A8N0</accession>
<feature type="domain" description="Helix-turn-helix" evidence="1">
    <location>
        <begin position="7"/>
        <end position="56"/>
    </location>
</feature>
<organism evidence="2 3">
    <name type="scientific">Bacteroides faecichinchillae</name>
    <dbReference type="NCBI Taxonomy" id="871325"/>
    <lineage>
        <taxon>Bacteria</taxon>
        <taxon>Pseudomonadati</taxon>
        <taxon>Bacteroidota</taxon>
        <taxon>Bacteroidia</taxon>
        <taxon>Bacteroidales</taxon>
        <taxon>Bacteroidaceae</taxon>
        <taxon>Bacteroides</taxon>
    </lineage>
</organism>
<sequence>MEKERNLMTTTEAARYLGLKPSYLYKMMMRRAIPYYKPGGKLCYFAKEDLDAWLKRVRVKSQGEIDSEASRYLVAREKNK</sequence>
<gene>
    <name evidence="2" type="ORF">SAMN05444349_11497</name>
</gene>
<reference evidence="2 3" key="1">
    <citation type="submission" date="2016-11" db="EMBL/GenBank/DDBJ databases">
        <authorList>
            <person name="Jaros S."/>
            <person name="Januszkiewicz K."/>
            <person name="Wedrychowicz H."/>
        </authorList>
    </citation>
    <scope>NUCLEOTIDE SEQUENCE [LARGE SCALE GENOMIC DNA]</scope>
    <source>
        <strain evidence="2 3">DSM 26883</strain>
    </source>
</reference>
<dbReference type="InterPro" id="IPR009061">
    <property type="entry name" value="DNA-bd_dom_put_sf"/>
</dbReference>
<dbReference type="Proteomes" id="UP000184436">
    <property type="component" value="Unassembled WGS sequence"/>
</dbReference>
<keyword evidence="3" id="KW-1185">Reference proteome</keyword>
<protein>
    <submittedName>
        <fullName evidence="2">DNA binding domain-containing protein, excisionase family</fullName>
    </submittedName>
</protein>
<dbReference type="AlphaFoldDB" id="A0A1M5A8N0"/>
<dbReference type="SUPFAM" id="SSF46955">
    <property type="entry name" value="Putative DNA-binding domain"/>
    <property type="match status" value="1"/>
</dbReference>
<dbReference type="STRING" id="871325.SAMN05444349_11497"/>
<name>A0A1M5A8N0_9BACE</name>
<evidence type="ECO:0000259" key="1">
    <source>
        <dbReference type="Pfam" id="PF12728"/>
    </source>
</evidence>
<dbReference type="InterPro" id="IPR010093">
    <property type="entry name" value="SinI_DNA-bd"/>
</dbReference>
<evidence type="ECO:0000313" key="3">
    <source>
        <dbReference type="Proteomes" id="UP000184436"/>
    </source>
</evidence>
<dbReference type="GO" id="GO:0003677">
    <property type="term" value="F:DNA binding"/>
    <property type="evidence" value="ECO:0007669"/>
    <property type="project" value="InterPro"/>
</dbReference>
<dbReference type="EMBL" id="FQVD01000014">
    <property type="protein sequence ID" value="SHF26232.1"/>
    <property type="molecule type" value="Genomic_DNA"/>
</dbReference>
<proteinExistence type="predicted"/>
<dbReference type="OrthoDB" id="597977at2"/>